<dbReference type="Pfam" id="PF05973">
    <property type="entry name" value="Gp49"/>
    <property type="match status" value="1"/>
</dbReference>
<dbReference type="InterPro" id="IPR009241">
    <property type="entry name" value="HigB-like"/>
</dbReference>
<sequence length="106" mass="12173">MAFAGSNLADLRGFPLSVRQDIGYQLELVQKGKMPFDWKPMPAIGTGVREVRVKDPAGIFRVIYLAKLEEAIYVLHCFQKKSQTTNHQDIELAKQRYKTLIKEYSQ</sequence>
<evidence type="ECO:0000313" key="1">
    <source>
        <dbReference type="EMBL" id="MBF7979493.1"/>
    </source>
</evidence>
<organism evidence="1 2">
    <name type="scientific">Rahnella laticis</name>
    <dbReference type="NCBI Taxonomy" id="2787622"/>
    <lineage>
        <taxon>Bacteria</taxon>
        <taxon>Pseudomonadati</taxon>
        <taxon>Pseudomonadota</taxon>
        <taxon>Gammaproteobacteria</taxon>
        <taxon>Enterobacterales</taxon>
        <taxon>Yersiniaceae</taxon>
        <taxon>Rahnella</taxon>
    </lineage>
</organism>
<keyword evidence="2" id="KW-1185">Reference proteome</keyword>
<dbReference type="RefSeq" id="WP_195813967.1">
    <property type="nucleotide sequence ID" value="NZ_JADOBI010000003.1"/>
</dbReference>
<reference evidence="1 2" key="1">
    <citation type="submission" date="2020-11" db="EMBL/GenBank/DDBJ databases">
        <title>Taxonomic investigation of Rahnella strains.</title>
        <authorList>
            <person name="Lee S.D."/>
        </authorList>
    </citation>
    <scope>NUCLEOTIDE SEQUENCE [LARGE SCALE GENOMIC DNA]</scope>
    <source>
        <strain evidence="1 2">SAP-17</strain>
    </source>
</reference>
<dbReference type="EMBL" id="JADOBI010000003">
    <property type="protein sequence ID" value="MBF7979493.1"/>
    <property type="molecule type" value="Genomic_DNA"/>
</dbReference>
<dbReference type="Proteomes" id="UP000636811">
    <property type="component" value="Unassembled WGS sequence"/>
</dbReference>
<comment type="caution">
    <text evidence="1">The sequence shown here is derived from an EMBL/GenBank/DDBJ whole genome shotgun (WGS) entry which is preliminary data.</text>
</comment>
<name>A0ABS0E331_9GAMM</name>
<gene>
    <name evidence="1" type="ORF">IV433_08715</name>
</gene>
<accession>A0ABS0E331</accession>
<proteinExistence type="predicted"/>
<evidence type="ECO:0000313" key="2">
    <source>
        <dbReference type="Proteomes" id="UP000636811"/>
    </source>
</evidence>
<protein>
    <submittedName>
        <fullName evidence="1">Type II toxin-antitoxin system RelE/ParE family toxin</fullName>
    </submittedName>
</protein>